<dbReference type="Proteomes" id="UP001497700">
    <property type="component" value="Unassembled WGS sequence"/>
</dbReference>
<reference evidence="1 2" key="1">
    <citation type="journal article" date="2022" name="New Phytol.">
        <title>Ecological generalism drives hyperdiversity of secondary metabolite gene clusters in xylarialean endophytes.</title>
        <authorList>
            <person name="Franco M.E.E."/>
            <person name="Wisecaver J.H."/>
            <person name="Arnold A.E."/>
            <person name="Ju Y.M."/>
            <person name="Slot J.C."/>
            <person name="Ahrendt S."/>
            <person name="Moore L.P."/>
            <person name="Eastman K.E."/>
            <person name="Scott K."/>
            <person name="Konkel Z."/>
            <person name="Mondo S.J."/>
            <person name="Kuo A."/>
            <person name="Hayes R.D."/>
            <person name="Haridas S."/>
            <person name="Andreopoulos B."/>
            <person name="Riley R."/>
            <person name="LaButti K."/>
            <person name="Pangilinan J."/>
            <person name="Lipzen A."/>
            <person name="Amirebrahimi M."/>
            <person name="Yan J."/>
            <person name="Adam C."/>
            <person name="Keymanesh K."/>
            <person name="Ng V."/>
            <person name="Louie K."/>
            <person name="Northen T."/>
            <person name="Drula E."/>
            <person name="Henrissat B."/>
            <person name="Hsieh H.M."/>
            <person name="Youens-Clark K."/>
            <person name="Lutzoni F."/>
            <person name="Miadlikowska J."/>
            <person name="Eastwood D.C."/>
            <person name="Hamelin R.C."/>
            <person name="Grigoriev I.V."/>
            <person name="U'Ren J.M."/>
        </authorList>
    </citation>
    <scope>NUCLEOTIDE SEQUENCE [LARGE SCALE GENOMIC DNA]</scope>
    <source>
        <strain evidence="1 2">CBS 119005</strain>
    </source>
</reference>
<keyword evidence="2" id="KW-1185">Reference proteome</keyword>
<comment type="caution">
    <text evidence="1">The sequence shown here is derived from an EMBL/GenBank/DDBJ whole genome shotgun (WGS) entry which is preliminary data.</text>
</comment>
<name>A0ACB9ZKU3_9PEZI</name>
<dbReference type="EMBL" id="MU393421">
    <property type="protein sequence ID" value="KAI4871115.1"/>
    <property type="molecule type" value="Genomic_DNA"/>
</dbReference>
<organism evidence="1 2">
    <name type="scientific">Hypoxylon rubiginosum</name>
    <dbReference type="NCBI Taxonomy" id="110542"/>
    <lineage>
        <taxon>Eukaryota</taxon>
        <taxon>Fungi</taxon>
        <taxon>Dikarya</taxon>
        <taxon>Ascomycota</taxon>
        <taxon>Pezizomycotina</taxon>
        <taxon>Sordariomycetes</taxon>
        <taxon>Xylariomycetidae</taxon>
        <taxon>Xylariales</taxon>
        <taxon>Hypoxylaceae</taxon>
        <taxon>Hypoxylon</taxon>
    </lineage>
</organism>
<protein>
    <submittedName>
        <fullName evidence="1">Uncharacterized protein</fullName>
    </submittedName>
</protein>
<evidence type="ECO:0000313" key="1">
    <source>
        <dbReference type="EMBL" id="KAI4871115.1"/>
    </source>
</evidence>
<accession>A0ACB9ZKU3</accession>
<proteinExistence type="predicted"/>
<evidence type="ECO:0000313" key="2">
    <source>
        <dbReference type="Proteomes" id="UP001497700"/>
    </source>
</evidence>
<gene>
    <name evidence="1" type="ORF">F4820DRAFT_463320</name>
</gene>
<sequence length="453" mass="49300">MKFTQFLTCFPLLASTAISAWNDFHLHPVLAPSYDTAKLANIVPSTNVTLDYSLDKLADPRSCVSIRLQTYEPVVLLEAIGSVLQVACTDSTVTIDFSTPAAFERAISEWLHDGEFWLITNHMGNCDAAGERGIYLVVGLNWDNDATAVTAETVKMGFGSIASSIAVTFSDVQGSLSNNSGNITFDEPGINVASNFSLPTDDDIFSDPPYFTATANNGYLSDAAVIRGQFSYDVPTQQLQSLWFDIDTAFYGDLAVTFNVTAPFSNNRYTFSPGTFFASTVNVPGAFSLQPALRWSVGADVGTDGAIHHSSNITMSIPDGHAHIDFMNSSNSRIVGWGPRLTSAVQTDEAATGHASPFIDFSIELALDVLDGVFNTTGGITATPQFINELSVAQSQTRIRKANRMIWPRNITCSNGFELRSAFNFSVDAYVTNQWEKTLYNTEIPIADECYPF</sequence>